<sequence length="218" mass="26451">MPVYKDTERGSWYCQFYYEDWTGKRKKKYKRGFRTKKEAQDYESEFKRVANADMDMSVASFVDIYFKDKDGELKERSKRNKKYMIQSHVIPYLGEKKMNEITPADIIAWQNEIRNKNFSESYQRMLQNQVTALFTHAQKIYNLWNNPCKKVKKIGRSDVKRLEFWTYEEYQKFIETFEKESRSYLMFQLLFWTGMREGDDHVIIRLKLDKPSKYAGLS</sequence>
<dbReference type="Pfam" id="PF14657">
    <property type="entry name" value="Arm-DNA-bind_4"/>
    <property type="match status" value="1"/>
</dbReference>
<dbReference type="RefSeq" id="WP_160562095.1">
    <property type="nucleotide sequence ID" value="NZ_QZDT01000067.1"/>
</dbReference>
<dbReference type="GO" id="GO:0015074">
    <property type="term" value="P:DNA integration"/>
    <property type="evidence" value="ECO:0007669"/>
    <property type="project" value="UniProtKB-KW"/>
</dbReference>
<dbReference type="InterPro" id="IPR050808">
    <property type="entry name" value="Phage_Integrase"/>
</dbReference>
<dbReference type="InterPro" id="IPR028259">
    <property type="entry name" value="AP2-like_int_N"/>
</dbReference>
<evidence type="ECO:0000313" key="7">
    <source>
        <dbReference type="Proteomes" id="UP001154420"/>
    </source>
</evidence>
<proteinExistence type="inferred from homology"/>
<reference evidence="6" key="1">
    <citation type="submission" date="2018-09" db="EMBL/GenBank/DDBJ databases">
        <title>Murine metabolic-syndrome-specific gut microbial biobank.</title>
        <authorList>
            <person name="Liu C."/>
        </authorList>
    </citation>
    <scope>NUCLEOTIDE SEQUENCE</scope>
    <source>
        <strain evidence="6">D42-62</strain>
    </source>
</reference>
<dbReference type="PANTHER" id="PTHR30629">
    <property type="entry name" value="PROPHAGE INTEGRASE"/>
    <property type="match status" value="1"/>
</dbReference>
<evidence type="ECO:0000256" key="1">
    <source>
        <dbReference type="ARBA" id="ARBA00008857"/>
    </source>
</evidence>
<dbReference type="PANTHER" id="PTHR30629:SF2">
    <property type="entry name" value="PROPHAGE INTEGRASE INTS-RELATED"/>
    <property type="match status" value="1"/>
</dbReference>
<dbReference type="InterPro" id="IPR044068">
    <property type="entry name" value="CB"/>
</dbReference>
<evidence type="ECO:0000256" key="4">
    <source>
        <dbReference type="PROSITE-ProRule" id="PRU01248"/>
    </source>
</evidence>
<dbReference type="Gene3D" id="1.10.150.130">
    <property type="match status" value="1"/>
</dbReference>
<comment type="similarity">
    <text evidence="1">Belongs to the 'phage' integrase family.</text>
</comment>
<dbReference type="Pfam" id="PF14659">
    <property type="entry name" value="Phage_int_SAM_3"/>
    <property type="match status" value="1"/>
</dbReference>
<organism evidence="6 7">
    <name type="scientific">Parablautia muri</name>
    <dbReference type="NCBI Taxonomy" id="2320879"/>
    <lineage>
        <taxon>Bacteria</taxon>
        <taxon>Bacillati</taxon>
        <taxon>Bacillota</taxon>
        <taxon>Clostridia</taxon>
        <taxon>Lachnospirales</taxon>
        <taxon>Lachnospiraceae</taxon>
        <taxon>Parablautia</taxon>
    </lineage>
</organism>
<dbReference type="GO" id="GO:0003677">
    <property type="term" value="F:DNA binding"/>
    <property type="evidence" value="ECO:0007669"/>
    <property type="project" value="UniProtKB-UniRule"/>
</dbReference>
<evidence type="ECO:0000313" key="6">
    <source>
        <dbReference type="EMBL" id="NBJ95149.1"/>
    </source>
</evidence>
<keyword evidence="7" id="KW-1185">Reference proteome</keyword>
<name>A0A9X5BJE2_9FIRM</name>
<dbReference type="PROSITE" id="PS51900">
    <property type="entry name" value="CB"/>
    <property type="match status" value="1"/>
</dbReference>
<dbReference type="InterPro" id="IPR011010">
    <property type="entry name" value="DNA_brk_join_enz"/>
</dbReference>
<keyword evidence="2" id="KW-0229">DNA integration</keyword>
<dbReference type="SUPFAM" id="SSF56349">
    <property type="entry name" value="DNA breaking-rejoining enzymes"/>
    <property type="match status" value="1"/>
</dbReference>
<dbReference type="Proteomes" id="UP001154420">
    <property type="component" value="Unassembled WGS sequence"/>
</dbReference>
<feature type="domain" description="Core-binding (CB)" evidence="5">
    <location>
        <begin position="56"/>
        <end position="138"/>
    </location>
</feature>
<dbReference type="InterPro" id="IPR004107">
    <property type="entry name" value="Integrase_SAM-like_N"/>
</dbReference>
<keyword evidence="3 4" id="KW-0238">DNA-binding</keyword>
<evidence type="ECO:0000259" key="5">
    <source>
        <dbReference type="PROSITE" id="PS51900"/>
    </source>
</evidence>
<dbReference type="OrthoDB" id="9803188at2"/>
<dbReference type="AlphaFoldDB" id="A0A9X5BJE2"/>
<comment type="caution">
    <text evidence="6">The sequence shown here is derived from an EMBL/GenBank/DDBJ whole genome shotgun (WGS) entry which is preliminary data.</text>
</comment>
<dbReference type="EMBL" id="QZDT01000067">
    <property type="protein sequence ID" value="NBJ95149.1"/>
    <property type="molecule type" value="Genomic_DNA"/>
</dbReference>
<evidence type="ECO:0000256" key="3">
    <source>
        <dbReference type="ARBA" id="ARBA00023125"/>
    </source>
</evidence>
<evidence type="ECO:0000256" key="2">
    <source>
        <dbReference type="ARBA" id="ARBA00022908"/>
    </source>
</evidence>
<dbReference type="InterPro" id="IPR010998">
    <property type="entry name" value="Integrase_recombinase_N"/>
</dbReference>
<accession>A0A9X5BJE2</accession>
<gene>
    <name evidence="6" type="ORF">D5281_21990</name>
</gene>
<protein>
    <submittedName>
        <fullName evidence="6">Site-specific integrase</fullName>
    </submittedName>
</protein>